<feature type="region of interest" description="Disordered" evidence="1">
    <location>
        <begin position="27"/>
        <end position="63"/>
    </location>
</feature>
<feature type="compositionally biased region" description="Basic and acidic residues" evidence="1">
    <location>
        <begin position="28"/>
        <end position="46"/>
    </location>
</feature>
<evidence type="ECO:0000313" key="2">
    <source>
        <dbReference type="EMBL" id="PIR04467.1"/>
    </source>
</evidence>
<evidence type="ECO:0000256" key="1">
    <source>
        <dbReference type="SAM" id="MobiDB-lite"/>
    </source>
</evidence>
<reference evidence="2 3" key="1">
    <citation type="submission" date="2017-09" db="EMBL/GenBank/DDBJ databases">
        <title>Depth-based differentiation of microbial function through sediment-hosted aquifers and enrichment of novel symbionts in the deep terrestrial subsurface.</title>
        <authorList>
            <person name="Probst A.J."/>
            <person name="Ladd B."/>
            <person name="Jarett J.K."/>
            <person name="Geller-Mcgrath D.E."/>
            <person name="Sieber C.M."/>
            <person name="Emerson J.B."/>
            <person name="Anantharaman K."/>
            <person name="Thomas B.C."/>
            <person name="Malmstrom R."/>
            <person name="Stieglmeier M."/>
            <person name="Klingl A."/>
            <person name="Woyke T."/>
            <person name="Ryan C.M."/>
            <person name="Banfield J.F."/>
        </authorList>
    </citation>
    <scope>NUCLEOTIDE SEQUENCE [LARGE SCALE GENOMIC DNA]</scope>
    <source>
        <strain evidence="2">CG11_big_fil_rev_8_21_14_0_20_39_34</strain>
    </source>
</reference>
<accession>A0A2H0N6G2</accession>
<organism evidence="2 3">
    <name type="scientific">Candidatus Magasanikbacteria bacterium CG11_big_fil_rev_8_21_14_0_20_39_34</name>
    <dbReference type="NCBI Taxonomy" id="1974653"/>
    <lineage>
        <taxon>Bacteria</taxon>
        <taxon>Candidatus Magasanikiibacteriota</taxon>
    </lineage>
</organism>
<name>A0A2H0N6G2_9BACT</name>
<comment type="caution">
    <text evidence="2">The sequence shown here is derived from an EMBL/GenBank/DDBJ whole genome shotgun (WGS) entry which is preliminary data.</text>
</comment>
<evidence type="ECO:0000313" key="3">
    <source>
        <dbReference type="Proteomes" id="UP000229600"/>
    </source>
</evidence>
<protein>
    <submittedName>
        <fullName evidence="2">Uncharacterized protein</fullName>
    </submittedName>
</protein>
<dbReference type="EMBL" id="PCWN01000002">
    <property type="protein sequence ID" value="PIR04467.1"/>
    <property type="molecule type" value="Genomic_DNA"/>
</dbReference>
<sequence length="270" mass="29945">MAKLSREGDPRATLNFGPDEFRNLAGAAREHGELDAAQEHEAHANEAEAEGSQPNFALDPGYEDDLRGRVALTSREEQLLRQITVASREGNEDTLTVEADAYDRSTLKRLRDFAETSGDIEAKDAVAKFERIADILEGVARQRAENTADSGADLESERSDFQDALVAFRKIVNASESGEYYDKTLEISDGDKNTVMKHWDDIIASEGADLAKEFVRRLSEQNDDGQLSIHEASQLRDAIIAYEASQRPKAPQGRLAQLWARRPAWLGGKK</sequence>
<gene>
    <name evidence="2" type="ORF">COV59_00615</name>
</gene>
<proteinExistence type="predicted"/>
<dbReference type="Proteomes" id="UP000229600">
    <property type="component" value="Unassembled WGS sequence"/>
</dbReference>
<dbReference type="AlphaFoldDB" id="A0A2H0N6G2"/>